<accession>A0A6A6JXB1</accession>
<sequence length="369" mass="41205">MAGAVRQPIDLASLERYIASNVPEIAVPVDIKQFGYGQSNPTYQLTDKNGKKFVMRKKPPGQLLSKTAHKVDREYRIIHALEKTDVPVPRAICLCQDEKVIGTDFYIMEFLDGRIFEDPAMPEVTPEERTKMWHSAITTLAKFHRVVPKDVGMENYGKPSGFYNRQIATFNTISKSQAAAVDKDTGIPVGKIPHQDDMVAFFSDPKLQPKDRSSFVHGDYKIDNVIFHKTEPRVIGILDWEMSTIGHPLSDIVNLLAPYVTASSQKALAIGRANVAFQPGATPGLPTKDQLISWYSEVAGWDPRPDITWGDAFGTYRSAIIMQGIAARYALRQASSAKAHEFGAQMAPFAEVAWDLVQEFKRSHEKARL</sequence>
<feature type="domain" description="Aminoglycoside phosphotransferase" evidence="1">
    <location>
        <begin position="30"/>
        <end position="265"/>
    </location>
</feature>
<evidence type="ECO:0000313" key="3">
    <source>
        <dbReference type="Proteomes" id="UP000800097"/>
    </source>
</evidence>
<dbReference type="Gene3D" id="3.90.1200.10">
    <property type="match status" value="1"/>
</dbReference>
<protein>
    <submittedName>
        <fullName evidence="2">Acyl-CoA dehydrogenase family member 11</fullName>
    </submittedName>
</protein>
<dbReference type="SUPFAM" id="SSF56112">
    <property type="entry name" value="Protein kinase-like (PK-like)"/>
    <property type="match status" value="1"/>
</dbReference>
<evidence type="ECO:0000259" key="1">
    <source>
        <dbReference type="Pfam" id="PF01636"/>
    </source>
</evidence>
<dbReference type="InterPro" id="IPR052898">
    <property type="entry name" value="ACAD10-like"/>
</dbReference>
<dbReference type="OrthoDB" id="191037at2759"/>
<dbReference type="InterPro" id="IPR041726">
    <property type="entry name" value="ACAD10_11_N"/>
</dbReference>
<evidence type="ECO:0000313" key="2">
    <source>
        <dbReference type="EMBL" id="KAF2281261.1"/>
    </source>
</evidence>
<organism evidence="2 3">
    <name type="scientific">Westerdykella ornata</name>
    <dbReference type="NCBI Taxonomy" id="318751"/>
    <lineage>
        <taxon>Eukaryota</taxon>
        <taxon>Fungi</taxon>
        <taxon>Dikarya</taxon>
        <taxon>Ascomycota</taxon>
        <taxon>Pezizomycotina</taxon>
        <taxon>Dothideomycetes</taxon>
        <taxon>Pleosporomycetidae</taxon>
        <taxon>Pleosporales</taxon>
        <taxon>Sporormiaceae</taxon>
        <taxon>Westerdykella</taxon>
    </lineage>
</organism>
<dbReference type="AlphaFoldDB" id="A0A6A6JXB1"/>
<reference evidence="2" key="1">
    <citation type="journal article" date="2020" name="Stud. Mycol.">
        <title>101 Dothideomycetes genomes: a test case for predicting lifestyles and emergence of pathogens.</title>
        <authorList>
            <person name="Haridas S."/>
            <person name="Albert R."/>
            <person name="Binder M."/>
            <person name="Bloem J."/>
            <person name="Labutti K."/>
            <person name="Salamov A."/>
            <person name="Andreopoulos B."/>
            <person name="Baker S."/>
            <person name="Barry K."/>
            <person name="Bills G."/>
            <person name="Bluhm B."/>
            <person name="Cannon C."/>
            <person name="Castanera R."/>
            <person name="Culley D."/>
            <person name="Daum C."/>
            <person name="Ezra D."/>
            <person name="Gonzalez J."/>
            <person name="Henrissat B."/>
            <person name="Kuo A."/>
            <person name="Liang C."/>
            <person name="Lipzen A."/>
            <person name="Lutzoni F."/>
            <person name="Magnuson J."/>
            <person name="Mondo S."/>
            <person name="Nolan M."/>
            <person name="Ohm R."/>
            <person name="Pangilinan J."/>
            <person name="Park H.-J."/>
            <person name="Ramirez L."/>
            <person name="Alfaro M."/>
            <person name="Sun H."/>
            <person name="Tritt A."/>
            <person name="Yoshinaga Y."/>
            <person name="Zwiers L.-H."/>
            <person name="Turgeon B."/>
            <person name="Goodwin S."/>
            <person name="Spatafora J."/>
            <person name="Crous P."/>
            <person name="Grigoriev I."/>
        </authorList>
    </citation>
    <scope>NUCLEOTIDE SEQUENCE</scope>
    <source>
        <strain evidence="2">CBS 379.55</strain>
    </source>
</reference>
<gene>
    <name evidence="2" type="ORF">EI97DRAFT_367842</name>
</gene>
<dbReference type="EMBL" id="ML986484">
    <property type="protein sequence ID" value="KAF2281261.1"/>
    <property type="molecule type" value="Genomic_DNA"/>
</dbReference>
<dbReference type="Proteomes" id="UP000800097">
    <property type="component" value="Unassembled WGS sequence"/>
</dbReference>
<dbReference type="PANTHER" id="PTHR47829:SF1">
    <property type="entry name" value="HAD FAMILY PHOSPHATASE"/>
    <property type="match status" value="1"/>
</dbReference>
<dbReference type="GeneID" id="54548285"/>
<keyword evidence="3" id="KW-1185">Reference proteome</keyword>
<dbReference type="Pfam" id="PF01636">
    <property type="entry name" value="APH"/>
    <property type="match status" value="1"/>
</dbReference>
<dbReference type="Gene3D" id="3.30.200.20">
    <property type="entry name" value="Phosphorylase Kinase, domain 1"/>
    <property type="match status" value="1"/>
</dbReference>
<dbReference type="InterPro" id="IPR002575">
    <property type="entry name" value="Aminoglycoside_PTrfase"/>
</dbReference>
<dbReference type="InterPro" id="IPR011009">
    <property type="entry name" value="Kinase-like_dom_sf"/>
</dbReference>
<proteinExistence type="predicted"/>
<name>A0A6A6JXB1_WESOR</name>
<dbReference type="PANTHER" id="PTHR47829">
    <property type="entry name" value="HYDROLASE, PUTATIVE (AFU_ORTHOLOGUE AFUA_1G12880)-RELATED"/>
    <property type="match status" value="1"/>
</dbReference>
<dbReference type="CDD" id="cd05154">
    <property type="entry name" value="ACAD10_11_N-like"/>
    <property type="match status" value="1"/>
</dbReference>
<dbReference type="RefSeq" id="XP_033658798.1">
    <property type="nucleotide sequence ID" value="XM_033795110.1"/>
</dbReference>